<proteinExistence type="predicted"/>
<accession>A0A395J742</accession>
<gene>
    <name evidence="2" type="ORF">DID88_008969</name>
</gene>
<protein>
    <submittedName>
        <fullName evidence="2">Uncharacterized protein</fullName>
    </submittedName>
</protein>
<name>A0A395J742_9HELO</name>
<evidence type="ECO:0000313" key="3">
    <source>
        <dbReference type="Proteomes" id="UP000249056"/>
    </source>
</evidence>
<evidence type="ECO:0000313" key="2">
    <source>
        <dbReference type="EMBL" id="RAL68270.1"/>
    </source>
</evidence>
<dbReference type="OrthoDB" id="5244857at2759"/>
<dbReference type="EMBL" id="QKRW01000002">
    <property type="protein sequence ID" value="RAL68270.1"/>
    <property type="molecule type" value="Genomic_DNA"/>
</dbReference>
<feature type="compositionally biased region" description="Basic and acidic residues" evidence="1">
    <location>
        <begin position="66"/>
        <end position="83"/>
    </location>
</feature>
<organism evidence="2 3">
    <name type="scientific">Monilinia fructigena</name>
    <dbReference type="NCBI Taxonomy" id="38457"/>
    <lineage>
        <taxon>Eukaryota</taxon>
        <taxon>Fungi</taxon>
        <taxon>Dikarya</taxon>
        <taxon>Ascomycota</taxon>
        <taxon>Pezizomycotina</taxon>
        <taxon>Leotiomycetes</taxon>
        <taxon>Helotiales</taxon>
        <taxon>Sclerotiniaceae</taxon>
        <taxon>Monilinia</taxon>
    </lineage>
</organism>
<comment type="caution">
    <text evidence="2">The sequence shown here is derived from an EMBL/GenBank/DDBJ whole genome shotgun (WGS) entry which is preliminary data.</text>
</comment>
<sequence length="205" mass="22773">MAISGTMDDGTIGASEESIWEADEAEVDSILDWWAGFGYAGIGRLVKEAPISRRKRGKSLTVSNPGKDKSPRKNQEARNRDNRATTIGLGLGISGTFNGRPKTPEYRGGLWVETIRNSAPQAIDQTQTQMSEARRDVMLKVNLPEPKIDDDDNDSLPPSPINLVKIKDEYIPMGYNLGHDLGDFLNWETYHVQSLFGEDEGRGYM</sequence>
<dbReference type="AlphaFoldDB" id="A0A395J742"/>
<keyword evidence="3" id="KW-1185">Reference proteome</keyword>
<feature type="region of interest" description="Disordered" evidence="1">
    <location>
        <begin position="53"/>
        <end position="83"/>
    </location>
</feature>
<evidence type="ECO:0000256" key="1">
    <source>
        <dbReference type="SAM" id="MobiDB-lite"/>
    </source>
</evidence>
<reference evidence="2 3" key="1">
    <citation type="submission" date="2018-06" db="EMBL/GenBank/DDBJ databases">
        <title>Genome Sequence of the Brown Rot Fungal Pathogen Monilinia fructigena.</title>
        <authorList>
            <person name="Landi L."/>
            <person name="De Miccolis Angelini R.M."/>
            <person name="Pollastro S."/>
            <person name="Abate D."/>
            <person name="Faretra F."/>
            <person name="Romanazzi G."/>
        </authorList>
    </citation>
    <scope>NUCLEOTIDE SEQUENCE [LARGE SCALE GENOMIC DNA]</scope>
    <source>
        <strain evidence="2 3">Mfrg269</strain>
    </source>
</reference>
<dbReference type="Proteomes" id="UP000249056">
    <property type="component" value="Unassembled WGS sequence"/>
</dbReference>